<dbReference type="SMR" id="A0A0N7KU78"/>
<dbReference type="Gramene" id="Os12t0562600-01">
    <property type="protein sequence ID" value="Os12t0562600-01"/>
    <property type="gene ID" value="Os12g0562600"/>
</dbReference>
<dbReference type="SUPFAM" id="SSF56112">
    <property type="entry name" value="Protein kinase-like (PK-like)"/>
    <property type="match status" value="1"/>
</dbReference>
<dbReference type="InterPro" id="IPR011009">
    <property type="entry name" value="Kinase-like_dom_sf"/>
</dbReference>
<protein>
    <submittedName>
        <fullName evidence="2">Os12g0562600 protein</fullName>
    </submittedName>
</protein>
<evidence type="ECO:0000259" key="1">
    <source>
        <dbReference type="Pfam" id="PF07714"/>
    </source>
</evidence>
<sequence>VIGAVGFMNHRLEIPSETDPQWTSLILSCWETDSQLRPSFQQLLERLRELQRQYNVQTQMQRNASAAAKNSSIEE</sequence>
<gene>
    <name evidence="2" type="ordered locus">Os12g0562600</name>
</gene>
<dbReference type="AlphaFoldDB" id="A0A0N7KU78"/>
<proteinExistence type="predicted"/>
<feature type="domain" description="Serine-threonine/tyrosine-protein kinase catalytic" evidence="1">
    <location>
        <begin position="9"/>
        <end position="47"/>
    </location>
</feature>
<dbReference type="KEGG" id="dosa:Os12g0562600"/>
<dbReference type="InterPro" id="IPR001245">
    <property type="entry name" value="Ser-Thr/Tyr_kinase_cat_dom"/>
</dbReference>
<accession>A0A0N7KU78</accession>
<dbReference type="Proteomes" id="UP000000763">
    <property type="component" value="Chromosome 12"/>
</dbReference>
<reference evidence="3" key="2">
    <citation type="journal article" date="2008" name="Nucleic Acids Res.">
        <title>The rice annotation project database (RAP-DB): 2008 update.</title>
        <authorList>
            <consortium name="The rice annotation project (RAP)"/>
        </authorList>
    </citation>
    <scope>GENOME REANNOTATION</scope>
    <source>
        <strain evidence="3">cv. Nipponbare</strain>
    </source>
</reference>
<dbReference type="GO" id="GO:0004672">
    <property type="term" value="F:protein kinase activity"/>
    <property type="evidence" value="ECO:0007669"/>
    <property type="project" value="InterPro"/>
</dbReference>
<dbReference type="EMBL" id="AP008218">
    <property type="protein sequence ID" value="BAF30049.1"/>
    <property type="molecule type" value="Genomic_DNA"/>
</dbReference>
<name>A0A0N7KU78_ORYSJ</name>
<organism evidence="2 3">
    <name type="scientific">Oryza sativa subsp. japonica</name>
    <name type="common">Rice</name>
    <dbReference type="NCBI Taxonomy" id="39947"/>
    <lineage>
        <taxon>Eukaryota</taxon>
        <taxon>Viridiplantae</taxon>
        <taxon>Streptophyta</taxon>
        <taxon>Embryophyta</taxon>
        <taxon>Tracheophyta</taxon>
        <taxon>Spermatophyta</taxon>
        <taxon>Magnoliopsida</taxon>
        <taxon>Liliopsida</taxon>
        <taxon>Poales</taxon>
        <taxon>Poaceae</taxon>
        <taxon>BOP clade</taxon>
        <taxon>Oryzoideae</taxon>
        <taxon>Oryzeae</taxon>
        <taxon>Oryzinae</taxon>
        <taxon>Oryza</taxon>
        <taxon>Oryza sativa</taxon>
    </lineage>
</organism>
<evidence type="ECO:0000313" key="2">
    <source>
        <dbReference type="EMBL" id="BAF30049.1"/>
    </source>
</evidence>
<dbReference type="Pfam" id="PF07714">
    <property type="entry name" value="PK_Tyr_Ser-Thr"/>
    <property type="match status" value="1"/>
</dbReference>
<reference evidence="2 3" key="1">
    <citation type="journal article" date="2005" name="Nature">
        <title>The map-based sequence of the rice genome.</title>
        <authorList>
            <consortium name="International rice genome sequencing project (IRGSP)"/>
            <person name="Matsumoto T."/>
            <person name="Wu J."/>
            <person name="Kanamori H."/>
            <person name="Katayose Y."/>
            <person name="Fujisawa M."/>
            <person name="Namiki N."/>
            <person name="Mizuno H."/>
            <person name="Yamamoto K."/>
            <person name="Antonio B.A."/>
            <person name="Baba T."/>
            <person name="Sakata K."/>
            <person name="Nagamura Y."/>
            <person name="Aoki H."/>
            <person name="Arikawa K."/>
            <person name="Arita K."/>
            <person name="Bito T."/>
            <person name="Chiden Y."/>
            <person name="Fujitsuka N."/>
            <person name="Fukunaka R."/>
            <person name="Hamada M."/>
            <person name="Harada C."/>
            <person name="Hayashi A."/>
            <person name="Hijishita S."/>
            <person name="Honda M."/>
            <person name="Hosokawa S."/>
            <person name="Ichikawa Y."/>
            <person name="Idonuma A."/>
            <person name="Iijima M."/>
            <person name="Ikeda M."/>
            <person name="Ikeno M."/>
            <person name="Ito K."/>
            <person name="Ito S."/>
            <person name="Ito T."/>
            <person name="Ito Y."/>
            <person name="Ito Y."/>
            <person name="Iwabuchi A."/>
            <person name="Kamiya K."/>
            <person name="Karasawa W."/>
            <person name="Kurita K."/>
            <person name="Katagiri S."/>
            <person name="Kikuta A."/>
            <person name="Kobayashi H."/>
            <person name="Kobayashi N."/>
            <person name="Machita K."/>
            <person name="Maehara T."/>
            <person name="Masukawa M."/>
            <person name="Mizubayashi T."/>
            <person name="Mukai Y."/>
            <person name="Nagasaki H."/>
            <person name="Nagata Y."/>
            <person name="Naito S."/>
            <person name="Nakashima M."/>
            <person name="Nakama Y."/>
            <person name="Nakamichi Y."/>
            <person name="Nakamura M."/>
            <person name="Meguro A."/>
            <person name="Negishi M."/>
            <person name="Ohta I."/>
            <person name="Ohta T."/>
            <person name="Okamoto M."/>
            <person name="Ono N."/>
            <person name="Saji S."/>
            <person name="Sakaguchi M."/>
            <person name="Sakai K."/>
            <person name="Shibata M."/>
            <person name="Shimokawa T."/>
            <person name="Song J."/>
            <person name="Takazaki Y."/>
            <person name="Terasawa K."/>
            <person name="Tsugane M."/>
            <person name="Tsuji K."/>
            <person name="Ueda S."/>
            <person name="Waki K."/>
            <person name="Yamagata H."/>
            <person name="Yamamoto M."/>
            <person name="Yamamoto S."/>
            <person name="Yamane H."/>
            <person name="Yoshiki S."/>
            <person name="Yoshihara R."/>
            <person name="Yukawa K."/>
            <person name="Zhong H."/>
            <person name="Yano M."/>
            <person name="Yuan Q."/>
            <person name="Ouyang S."/>
            <person name="Liu J."/>
            <person name="Jones K.M."/>
            <person name="Gansberger K."/>
            <person name="Moffat K."/>
            <person name="Hill J."/>
            <person name="Bera J."/>
            <person name="Fadrosh D."/>
            <person name="Jin S."/>
            <person name="Johri S."/>
            <person name="Kim M."/>
            <person name="Overton L."/>
            <person name="Reardon M."/>
            <person name="Tsitrin T."/>
            <person name="Vuong H."/>
            <person name="Weaver B."/>
            <person name="Ciecko A."/>
            <person name="Tallon L."/>
            <person name="Jackson J."/>
            <person name="Pai G."/>
            <person name="Aken S.V."/>
            <person name="Utterback T."/>
            <person name="Reidmuller S."/>
            <person name="Feldblyum T."/>
            <person name="Hsiao J."/>
            <person name="Zismann V."/>
            <person name="Iobst S."/>
            <person name="de Vazeille A.R."/>
            <person name="Buell C.R."/>
            <person name="Ying K."/>
            <person name="Li Y."/>
            <person name="Lu T."/>
            <person name="Huang Y."/>
            <person name="Zhao Q."/>
            <person name="Feng Q."/>
            <person name="Zhang L."/>
            <person name="Zhu J."/>
            <person name="Weng Q."/>
            <person name="Mu J."/>
            <person name="Lu Y."/>
            <person name="Fan D."/>
            <person name="Liu Y."/>
            <person name="Guan J."/>
            <person name="Zhang Y."/>
            <person name="Yu S."/>
            <person name="Liu X."/>
            <person name="Zhang Y."/>
            <person name="Hong G."/>
            <person name="Han B."/>
            <person name="Choisne N."/>
            <person name="Demange N."/>
            <person name="Orjeda G."/>
            <person name="Samain S."/>
            <person name="Cattolico L."/>
            <person name="Pelletier E."/>
            <person name="Couloux A."/>
            <person name="Segurens B."/>
            <person name="Wincker P."/>
            <person name="D'Hont A."/>
            <person name="Scarpelli C."/>
            <person name="Weissenbach J."/>
            <person name="Salanoubat M."/>
            <person name="Quetier F."/>
            <person name="Yu Y."/>
            <person name="Kim H.R."/>
            <person name="Rambo T."/>
            <person name="Currie J."/>
            <person name="Collura K."/>
            <person name="Luo M."/>
            <person name="Yang T."/>
            <person name="Ammiraju J.S.S."/>
            <person name="Engler F."/>
            <person name="Soderlund C."/>
            <person name="Wing R.A."/>
            <person name="Palmer L.E."/>
            <person name="de la Bastide M."/>
            <person name="Spiegel L."/>
            <person name="Nascimento L."/>
            <person name="Zutavern T."/>
            <person name="O'Shaughnessy A."/>
            <person name="Dike S."/>
            <person name="Dedhia N."/>
            <person name="Preston R."/>
            <person name="Balija V."/>
            <person name="McCombie W.R."/>
            <person name="Chow T."/>
            <person name="Chen H."/>
            <person name="Chung M."/>
            <person name="Chen C."/>
            <person name="Shaw J."/>
            <person name="Wu H."/>
            <person name="Hsiao K."/>
            <person name="Chao Y."/>
            <person name="Chu M."/>
            <person name="Cheng C."/>
            <person name="Hour A."/>
            <person name="Lee P."/>
            <person name="Lin S."/>
            <person name="Lin Y."/>
            <person name="Liou J."/>
            <person name="Liu S."/>
            <person name="Hsing Y."/>
            <person name="Raghuvanshi S."/>
            <person name="Mohanty A."/>
            <person name="Bharti A.K."/>
            <person name="Gaur A."/>
            <person name="Gupta V."/>
            <person name="Kumar D."/>
            <person name="Ravi V."/>
            <person name="Vij S."/>
            <person name="Kapur A."/>
            <person name="Khurana P."/>
            <person name="Khurana P."/>
            <person name="Khurana J.P."/>
            <person name="Tyagi A.K."/>
            <person name="Gaikwad K."/>
            <person name="Singh A."/>
            <person name="Dalal V."/>
            <person name="Srivastava S."/>
            <person name="Dixit A."/>
            <person name="Pal A.K."/>
            <person name="Ghazi I.A."/>
            <person name="Yadav M."/>
            <person name="Pandit A."/>
            <person name="Bhargava A."/>
            <person name="Sureshbabu K."/>
            <person name="Batra K."/>
            <person name="Sharma T.R."/>
            <person name="Mohapatra T."/>
            <person name="Singh N.K."/>
            <person name="Messing J."/>
            <person name="Nelson A.B."/>
            <person name="Fuks G."/>
            <person name="Kavchok S."/>
            <person name="Keizer G."/>
            <person name="Linton E."/>
            <person name="Llaca V."/>
            <person name="Song R."/>
            <person name="Tanyolac B."/>
            <person name="Young S."/>
            <person name="Ho-Il K."/>
            <person name="Hahn J.H."/>
            <person name="Sangsakoo G."/>
            <person name="Vanavichit A."/>
            <person name="de Mattos Luiz.A.T."/>
            <person name="Zimmer P.D."/>
            <person name="Malone G."/>
            <person name="Dellagostin O."/>
            <person name="de Oliveira A.C."/>
            <person name="Bevan M."/>
            <person name="Bancroft I."/>
            <person name="Minx P."/>
            <person name="Cordum H."/>
            <person name="Wilson R."/>
            <person name="Cheng Z."/>
            <person name="Jin W."/>
            <person name="Jiang J."/>
            <person name="Leong S.A."/>
            <person name="Iwama H."/>
            <person name="Gojobori T."/>
            <person name="Itoh T."/>
            <person name="Niimura Y."/>
            <person name="Fujii Y."/>
            <person name="Habara T."/>
            <person name="Sakai H."/>
            <person name="Sato Y."/>
            <person name="Wilson G."/>
            <person name="Kumar K."/>
            <person name="McCouch S."/>
            <person name="Juretic N."/>
            <person name="Hoen D."/>
            <person name="Wright S."/>
            <person name="Bruskiewich R."/>
            <person name="Bureau T."/>
            <person name="Miyao A."/>
            <person name="Hirochika H."/>
            <person name="Nishikawa T."/>
            <person name="Kadowaki K."/>
            <person name="Sugiura M."/>
            <person name="Burr B."/>
            <person name="Sasaki T."/>
        </authorList>
    </citation>
    <scope>NUCLEOTIDE SEQUENCE [LARGE SCALE GENOMIC DNA]</scope>
    <source>
        <strain evidence="3">cv. Nipponbare</strain>
    </source>
</reference>
<dbReference type="Gene3D" id="1.10.510.10">
    <property type="entry name" value="Transferase(Phosphotransferase) domain 1"/>
    <property type="match status" value="1"/>
</dbReference>
<evidence type="ECO:0000313" key="3">
    <source>
        <dbReference type="Proteomes" id="UP000000763"/>
    </source>
</evidence>
<feature type="non-terminal residue" evidence="2">
    <location>
        <position position="1"/>
    </location>
</feature>